<name>A0A512HWI4_9ACTN</name>
<keyword evidence="3" id="KW-1185">Reference proteome</keyword>
<dbReference type="Pfam" id="PF01451">
    <property type="entry name" value="LMWPc"/>
    <property type="match status" value="1"/>
</dbReference>
<sequence length="218" mass="23647">MRSAEVHTPGLRARDTFAVLVVCNANICRSPHLVALLRRALAGRHGTTRIALFDGGVNADPGRPACSRLARRLTSTRQDLERHRSTPVTADALDRADLVIATSRDERSLLAQLSPESRSRTFTAYEAIRLSSRLTESDYALSPGETAAERTARLIGLMHLQRSALSSAPTRRSPDDGRFDIPDAHLSAARHSEVARHVRSTADGLAEVLAALTGTQDP</sequence>
<dbReference type="Proteomes" id="UP000321769">
    <property type="component" value="Unassembled WGS sequence"/>
</dbReference>
<reference evidence="2 3" key="1">
    <citation type="submission" date="2019-07" db="EMBL/GenBank/DDBJ databases">
        <title>Whole genome shotgun sequence of Aeromicrobium flavum NBRC 107625.</title>
        <authorList>
            <person name="Hosoyama A."/>
            <person name="Uohara A."/>
            <person name="Ohji S."/>
            <person name="Ichikawa N."/>
        </authorList>
    </citation>
    <scope>NUCLEOTIDE SEQUENCE [LARGE SCALE GENOMIC DNA]</scope>
    <source>
        <strain evidence="2 3">NBRC 107625</strain>
    </source>
</reference>
<feature type="domain" description="Phosphotyrosine protein phosphatase I" evidence="1">
    <location>
        <begin position="19"/>
        <end position="125"/>
    </location>
</feature>
<dbReference type="Gene3D" id="3.40.50.2300">
    <property type="match status" value="1"/>
</dbReference>
<dbReference type="AlphaFoldDB" id="A0A512HWI4"/>
<comment type="caution">
    <text evidence="2">The sequence shown here is derived from an EMBL/GenBank/DDBJ whole genome shotgun (WGS) entry which is preliminary data.</text>
</comment>
<proteinExistence type="predicted"/>
<evidence type="ECO:0000313" key="3">
    <source>
        <dbReference type="Proteomes" id="UP000321769"/>
    </source>
</evidence>
<evidence type="ECO:0000313" key="2">
    <source>
        <dbReference type="EMBL" id="GEO89808.1"/>
    </source>
</evidence>
<dbReference type="RefSeq" id="WP_146827676.1">
    <property type="nucleotide sequence ID" value="NZ_BAAAYQ010000001.1"/>
</dbReference>
<dbReference type="InterPro" id="IPR036196">
    <property type="entry name" value="Ptyr_pPase_sf"/>
</dbReference>
<dbReference type="OrthoDB" id="9784339at2"/>
<dbReference type="InterPro" id="IPR023485">
    <property type="entry name" value="Ptyr_pPase"/>
</dbReference>
<protein>
    <submittedName>
        <fullName evidence="2">Protein-tyrosine-phosphatase</fullName>
    </submittedName>
</protein>
<dbReference type="EMBL" id="BJZQ01000010">
    <property type="protein sequence ID" value="GEO89808.1"/>
    <property type="molecule type" value="Genomic_DNA"/>
</dbReference>
<gene>
    <name evidence="2" type="ORF">AFL01nite_21350</name>
</gene>
<dbReference type="SUPFAM" id="SSF52788">
    <property type="entry name" value="Phosphotyrosine protein phosphatases I"/>
    <property type="match status" value="1"/>
</dbReference>
<evidence type="ECO:0000259" key="1">
    <source>
        <dbReference type="Pfam" id="PF01451"/>
    </source>
</evidence>
<accession>A0A512HWI4</accession>
<organism evidence="2 3">
    <name type="scientific">Aeromicrobium flavum</name>
    <dbReference type="NCBI Taxonomy" id="416568"/>
    <lineage>
        <taxon>Bacteria</taxon>
        <taxon>Bacillati</taxon>
        <taxon>Actinomycetota</taxon>
        <taxon>Actinomycetes</taxon>
        <taxon>Propionibacteriales</taxon>
        <taxon>Nocardioidaceae</taxon>
        <taxon>Aeromicrobium</taxon>
    </lineage>
</organism>